<feature type="chain" id="PRO_5002811732" evidence="9">
    <location>
        <begin position="22"/>
        <end position="152"/>
    </location>
</feature>
<name>B4J5S2_DROGR</name>
<evidence type="ECO:0000256" key="6">
    <source>
        <dbReference type="ARBA" id="ARBA00022859"/>
    </source>
</evidence>
<organism evidence="11">
    <name type="scientific">Drosophila grimshawi</name>
    <name type="common">Hawaiian fruit fly</name>
    <name type="synonym">Idiomyia grimshawi</name>
    <dbReference type="NCBI Taxonomy" id="7222"/>
    <lineage>
        <taxon>Eukaryota</taxon>
        <taxon>Metazoa</taxon>
        <taxon>Ecdysozoa</taxon>
        <taxon>Arthropoda</taxon>
        <taxon>Hexapoda</taxon>
        <taxon>Insecta</taxon>
        <taxon>Pterygota</taxon>
        <taxon>Neoptera</taxon>
        <taxon>Endopterygota</taxon>
        <taxon>Diptera</taxon>
        <taxon>Brachycera</taxon>
        <taxon>Muscomorpha</taxon>
        <taxon>Ephydroidea</taxon>
        <taxon>Drosophilidae</taxon>
        <taxon>Drosophila</taxon>
        <taxon>Hawaiian Drosophila</taxon>
    </lineage>
</organism>
<keyword evidence="11" id="KW-1185">Reference proteome</keyword>
<keyword evidence="6" id="KW-0391">Immunity</keyword>
<dbReference type="STRING" id="7222.B4J5S2"/>
<gene>
    <name evidence="10" type="primary">Dgri\GH20221</name>
    <name evidence="10" type="ORF">Dgri_GH20221</name>
</gene>
<feature type="region of interest" description="Disordered" evidence="8">
    <location>
        <begin position="32"/>
        <end position="84"/>
    </location>
</feature>
<protein>
    <submittedName>
        <fullName evidence="10">GH20221</fullName>
    </submittedName>
</protein>
<dbReference type="PhylomeDB" id="B4J5S2"/>
<dbReference type="InterPro" id="IPR013172">
    <property type="entry name" value="Bomanin"/>
</dbReference>
<dbReference type="AlphaFoldDB" id="B4J5S2"/>
<reference evidence="10 11" key="1">
    <citation type="journal article" date="2007" name="Nature">
        <title>Evolution of genes and genomes on the Drosophila phylogeny.</title>
        <authorList>
            <consortium name="Drosophila 12 Genomes Consortium"/>
            <person name="Clark A.G."/>
            <person name="Eisen M.B."/>
            <person name="Smith D.R."/>
            <person name="Bergman C.M."/>
            <person name="Oliver B."/>
            <person name="Markow T.A."/>
            <person name="Kaufman T.C."/>
            <person name="Kellis M."/>
            <person name="Gelbart W."/>
            <person name="Iyer V.N."/>
            <person name="Pollard D.A."/>
            <person name="Sackton T.B."/>
            <person name="Larracuente A.M."/>
            <person name="Singh N.D."/>
            <person name="Abad J.P."/>
            <person name="Abt D.N."/>
            <person name="Adryan B."/>
            <person name="Aguade M."/>
            <person name="Akashi H."/>
            <person name="Anderson W.W."/>
            <person name="Aquadro C.F."/>
            <person name="Ardell D.H."/>
            <person name="Arguello R."/>
            <person name="Artieri C.G."/>
            <person name="Barbash D.A."/>
            <person name="Barker D."/>
            <person name="Barsanti P."/>
            <person name="Batterham P."/>
            <person name="Batzoglou S."/>
            <person name="Begun D."/>
            <person name="Bhutkar A."/>
            <person name="Blanco E."/>
            <person name="Bosak S.A."/>
            <person name="Bradley R.K."/>
            <person name="Brand A.D."/>
            <person name="Brent M.R."/>
            <person name="Brooks A.N."/>
            <person name="Brown R.H."/>
            <person name="Butlin R.K."/>
            <person name="Caggese C."/>
            <person name="Calvi B.R."/>
            <person name="Bernardo de Carvalho A."/>
            <person name="Caspi A."/>
            <person name="Castrezana S."/>
            <person name="Celniker S.E."/>
            <person name="Chang J.L."/>
            <person name="Chapple C."/>
            <person name="Chatterji S."/>
            <person name="Chinwalla A."/>
            <person name="Civetta A."/>
            <person name="Clifton S.W."/>
            <person name="Comeron J.M."/>
            <person name="Costello J.C."/>
            <person name="Coyne J.A."/>
            <person name="Daub J."/>
            <person name="David R.G."/>
            <person name="Delcher A.L."/>
            <person name="Delehaunty K."/>
            <person name="Do C.B."/>
            <person name="Ebling H."/>
            <person name="Edwards K."/>
            <person name="Eickbush T."/>
            <person name="Evans J.D."/>
            <person name="Filipski A."/>
            <person name="Findeiss S."/>
            <person name="Freyhult E."/>
            <person name="Fulton L."/>
            <person name="Fulton R."/>
            <person name="Garcia A.C."/>
            <person name="Gardiner A."/>
            <person name="Garfield D.A."/>
            <person name="Garvin B.E."/>
            <person name="Gibson G."/>
            <person name="Gilbert D."/>
            <person name="Gnerre S."/>
            <person name="Godfrey J."/>
            <person name="Good R."/>
            <person name="Gotea V."/>
            <person name="Gravely B."/>
            <person name="Greenberg A.J."/>
            <person name="Griffiths-Jones S."/>
            <person name="Gross S."/>
            <person name="Guigo R."/>
            <person name="Gustafson E.A."/>
            <person name="Haerty W."/>
            <person name="Hahn M.W."/>
            <person name="Halligan D.L."/>
            <person name="Halpern A.L."/>
            <person name="Halter G.M."/>
            <person name="Han M.V."/>
            <person name="Heger A."/>
            <person name="Hillier L."/>
            <person name="Hinrichs A.S."/>
            <person name="Holmes I."/>
            <person name="Hoskins R.A."/>
            <person name="Hubisz M.J."/>
            <person name="Hultmark D."/>
            <person name="Huntley M.A."/>
            <person name="Jaffe D.B."/>
            <person name="Jagadeeshan S."/>
            <person name="Jeck W.R."/>
            <person name="Johnson J."/>
            <person name="Jones C.D."/>
            <person name="Jordan W.C."/>
            <person name="Karpen G.H."/>
            <person name="Kataoka E."/>
            <person name="Keightley P.D."/>
            <person name="Kheradpour P."/>
            <person name="Kirkness E.F."/>
            <person name="Koerich L.B."/>
            <person name="Kristiansen K."/>
            <person name="Kudrna D."/>
            <person name="Kulathinal R.J."/>
            <person name="Kumar S."/>
            <person name="Kwok R."/>
            <person name="Lander E."/>
            <person name="Langley C.H."/>
            <person name="Lapoint R."/>
            <person name="Lazzaro B.P."/>
            <person name="Lee S.J."/>
            <person name="Levesque L."/>
            <person name="Li R."/>
            <person name="Lin C.F."/>
            <person name="Lin M.F."/>
            <person name="Lindblad-Toh K."/>
            <person name="Llopart A."/>
            <person name="Long M."/>
            <person name="Low L."/>
            <person name="Lozovsky E."/>
            <person name="Lu J."/>
            <person name="Luo M."/>
            <person name="Machado C.A."/>
            <person name="Makalowski W."/>
            <person name="Marzo M."/>
            <person name="Matsuda M."/>
            <person name="Matzkin L."/>
            <person name="McAllister B."/>
            <person name="McBride C.S."/>
            <person name="McKernan B."/>
            <person name="McKernan K."/>
            <person name="Mendez-Lago M."/>
            <person name="Minx P."/>
            <person name="Mollenhauer M.U."/>
            <person name="Montooth K."/>
            <person name="Mount S.M."/>
            <person name="Mu X."/>
            <person name="Myers E."/>
            <person name="Negre B."/>
            <person name="Newfeld S."/>
            <person name="Nielsen R."/>
            <person name="Noor M.A."/>
            <person name="O'Grady P."/>
            <person name="Pachter L."/>
            <person name="Papaceit M."/>
            <person name="Parisi M.J."/>
            <person name="Parisi M."/>
            <person name="Parts L."/>
            <person name="Pedersen J.S."/>
            <person name="Pesole G."/>
            <person name="Phillippy A.M."/>
            <person name="Ponting C.P."/>
            <person name="Pop M."/>
            <person name="Porcelli D."/>
            <person name="Powell J.R."/>
            <person name="Prohaska S."/>
            <person name="Pruitt K."/>
            <person name="Puig M."/>
            <person name="Quesneville H."/>
            <person name="Ram K.R."/>
            <person name="Rand D."/>
            <person name="Rasmussen M.D."/>
            <person name="Reed L.K."/>
            <person name="Reenan R."/>
            <person name="Reily A."/>
            <person name="Remington K.A."/>
            <person name="Rieger T.T."/>
            <person name="Ritchie M.G."/>
            <person name="Robin C."/>
            <person name="Rogers Y.H."/>
            <person name="Rohde C."/>
            <person name="Rozas J."/>
            <person name="Rubenfield M.J."/>
            <person name="Ruiz A."/>
            <person name="Russo S."/>
            <person name="Salzberg S.L."/>
            <person name="Sanchez-Gracia A."/>
            <person name="Saranga D.J."/>
            <person name="Sato H."/>
            <person name="Schaeffer S.W."/>
            <person name="Schatz M.C."/>
            <person name="Schlenke T."/>
            <person name="Schwartz R."/>
            <person name="Segarra C."/>
            <person name="Singh R.S."/>
            <person name="Sirot L."/>
            <person name="Sirota M."/>
            <person name="Sisneros N.B."/>
            <person name="Smith C.D."/>
            <person name="Smith T.F."/>
            <person name="Spieth J."/>
            <person name="Stage D.E."/>
            <person name="Stark A."/>
            <person name="Stephan W."/>
            <person name="Strausberg R.L."/>
            <person name="Strempel S."/>
            <person name="Sturgill D."/>
            <person name="Sutton G."/>
            <person name="Sutton G.G."/>
            <person name="Tao W."/>
            <person name="Teichmann S."/>
            <person name="Tobari Y.N."/>
            <person name="Tomimura Y."/>
            <person name="Tsolas J.M."/>
            <person name="Valente V.L."/>
            <person name="Venter E."/>
            <person name="Venter J.C."/>
            <person name="Vicario S."/>
            <person name="Vieira F.G."/>
            <person name="Vilella A.J."/>
            <person name="Villasante A."/>
            <person name="Walenz B."/>
            <person name="Wang J."/>
            <person name="Wasserman M."/>
            <person name="Watts T."/>
            <person name="Wilson D."/>
            <person name="Wilson R.K."/>
            <person name="Wing R.A."/>
            <person name="Wolfner M.F."/>
            <person name="Wong A."/>
            <person name="Wong G.K."/>
            <person name="Wu C.I."/>
            <person name="Wu G."/>
            <person name="Yamamoto D."/>
            <person name="Yang H.P."/>
            <person name="Yang S.P."/>
            <person name="Yorke J.A."/>
            <person name="Yoshida K."/>
            <person name="Zdobnov E."/>
            <person name="Zhang P."/>
            <person name="Zhang Y."/>
            <person name="Zimin A.V."/>
            <person name="Baldwin J."/>
            <person name="Abdouelleil A."/>
            <person name="Abdulkadir J."/>
            <person name="Abebe A."/>
            <person name="Abera B."/>
            <person name="Abreu J."/>
            <person name="Acer S.C."/>
            <person name="Aftuck L."/>
            <person name="Alexander A."/>
            <person name="An P."/>
            <person name="Anderson E."/>
            <person name="Anderson S."/>
            <person name="Arachi H."/>
            <person name="Azer M."/>
            <person name="Bachantsang P."/>
            <person name="Barry A."/>
            <person name="Bayul T."/>
            <person name="Berlin A."/>
            <person name="Bessette D."/>
            <person name="Bloom T."/>
            <person name="Blye J."/>
            <person name="Boguslavskiy L."/>
            <person name="Bonnet C."/>
            <person name="Boukhgalter B."/>
            <person name="Bourzgui I."/>
            <person name="Brown A."/>
            <person name="Cahill P."/>
            <person name="Channer S."/>
            <person name="Cheshatsang Y."/>
            <person name="Chuda L."/>
            <person name="Citroen M."/>
            <person name="Collymore A."/>
            <person name="Cooke P."/>
            <person name="Costello M."/>
            <person name="D'Aco K."/>
            <person name="Daza R."/>
            <person name="De Haan G."/>
            <person name="DeGray S."/>
            <person name="DeMaso C."/>
            <person name="Dhargay N."/>
            <person name="Dooley K."/>
            <person name="Dooley E."/>
            <person name="Doricent M."/>
            <person name="Dorje P."/>
            <person name="Dorjee K."/>
            <person name="Dupes A."/>
            <person name="Elong R."/>
            <person name="Falk J."/>
            <person name="Farina A."/>
            <person name="Faro S."/>
            <person name="Ferguson D."/>
            <person name="Fisher S."/>
            <person name="Foley C.D."/>
            <person name="Franke A."/>
            <person name="Friedrich D."/>
            <person name="Gadbois L."/>
            <person name="Gearin G."/>
            <person name="Gearin C.R."/>
            <person name="Giannoukos G."/>
            <person name="Goode T."/>
            <person name="Graham J."/>
            <person name="Grandbois E."/>
            <person name="Grewal S."/>
            <person name="Gyaltsen K."/>
            <person name="Hafez N."/>
            <person name="Hagos B."/>
            <person name="Hall J."/>
            <person name="Henson C."/>
            <person name="Hollinger A."/>
            <person name="Honan T."/>
            <person name="Huard M.D."/>
            <person name="Hughes L."/>
            <person name="Hurhula B."/>
            <person name="Husby M.E."/>
            <person name="Kamat A."/>
            <person name="Kanga B."/>
            <person name="Kashin S."/>
            <person name="Khazanovich D."/>
            <person name="Kisner P."/>
            <person name="Lance K."/>
            <person name="Lara M."/>
            <person name="Lee W."/>
            <person name="Lennon N."/>
            <person name="Letendre F."/>
            <person name="LeVine R."/>
            <person name="Lipovsky A."/>
            <person name="Liu X."/>
            <person name="Liu J."/>
            <person name="Liu S."/>
            <person name="Lokyitsang T."/>
            <person name="Lokyitsang Y."/>
            <person name="Lubonja R."/>
            <person name="Lui A."/>
            <person name="MacDonald P."/>
            <person name="Magnisalis V."/>
            <person name="Maru K."/>
            <person name="Matthews C."/>
            <person name="McCusker W."/>
            <person name="McDonough S."/>
            <person name="Mehta T."/>
            <person name="Meldrim J."/>
            <person name="Meneus L."/>
            <person name="Mihai O."/>
            <person name="Mihalev A."/>
            <person name="Mihova T."/>
            <person name="Mittelman R."/>
            <person name="Mlenga V."/>
            <person name="Montmayeur A."/>
            <person name="Mulrain L."/>
            <person name="Navidi A."/>
            <person name="Naylor J."/>
            <person name="Negash T."/>
            <person name="Nguyen T."/>
            <person name="Nguyen N."/>
            <person name="Nicol R."/>
            <person name="Norbu C."/>
            <person name="Norbu N."/>
            <person name="Novod N."/>
            <person name="O'Neill B."/>
            <person name="Osman S."/>
            <person name="Markiewicz E."/>
            <person name="Oyono O.L."/>
            <person name="Patti C."/>
            <person name="Phunkhang P."/>
            <person name="Pierre F."/>
            <person name="Priest M."/>
            <person name="Raghuraman S."/>
            <person name="Rege F."/>
            <person name="Reyes R."/>
            <person name="Rise C."/>
            <person name="Rogov P."/>
            <person name="Ross K."/>
            <person name="Ryan E."/>
            <person name="Settipalli S."/>
            <person name="Shea T."/>
            <person name="Sherpa N."/>
            <person name="Shi L."/>
            <person name="Shih D."/>
            <person name="Sparrow T."/>
            <person name="Spaulding J."/>
            <person name="Stalker J."/>
            <person name="Stange-Thomann N."/>
            <person name="Stavropoulos S."/>
            <person name="Stone C."/>
            <person name="Strader C."/>
            <person name="Tesfaye S."/>
            <person name="Thomson T."/>
            <person name="Thoulutsang Y."/>
            <person name="Thoulutsang D."/>
            <person name="Topham K."/>
            <person name="Topping I."/>
            <person name="Tsamla T."/>
            <person name="Vassiliev H."/>
            <person name="Vo A."/>
            <person name="Wangchuk T."/>
            <person name="Wangdi T."/>
            <person name="Weiand M."/>
            <person name="Wilkinson J."/>
            <person name="Wilson A."/>
            <person name="Yadav S."/>
            <person name="Young G."/>
            <person name="Yu Q."/>
            <person name="Zembek L."/>
            <person name="Zhong D."/>
            <person name="Zimmer A."/>
            <person name="Zwirko Z."/>
            <person name="Jaffe D.B."/>
            <person name="Alvarez P."/>
            <person name="Brockman W."/>
            <person name="Butler J."/>
            <person name="Chin C."/>
            <person name="Gnerre S."/>
            <person name="Grabherr M."/>
            <person name="Kleber M."/>
            <person name="Mauceli E."/>
            <person name="MacCallum I."/>
        </authorList>
    </citation>
    <scope>NUCLEOTIDE SEQUENCE [LARGE SCALE GENOMIC DNA]</scope>
    <source>
        <strain evidence="11">Tucson 15287-2541.00</strain>
    </source>
</reference>
<sequence>MRCITLLTFLMLAILAISAEAGKVTINGACIDCNRPDAPTTTTRRPTSANSGRRRGRPTTPKPKNTKTKDDSDEDDWGNFNLFQDERGGQHITAARRHKRQWGHRQVIITDPGTGIGGGGGGWSGHVTTIDSRGRPGTVLHNDDCVGCNING</sequence>
<keyword evidence="3" id="KW-0964">Secreted</keyword>
<dbReference type="eggNOG" id="ENOG502TCGG">
    <property type="taxonomic scope" value="Eukaryota"/>
</dbReference>
<evidence type="ECO:0000256" key="2">
    <source>
        <dbReference type="ARBA" id="ARBA00005379"/>
    </source>
</evidence>
<evidence type="ECO:0000256" key="3">
    <source>
        <dbReference type="ARBA" id="ARBA00022525"/>
    </source>
</evidence>
<dbReference type="OrthoDB" id="7869521at2759"/>
<evidence type="ECO:0000256" key="4">
    <source>
        <dbReference type="ARBA" id="ARBA00022588"/>
    </source>
</evidence>
<evidence type="ECO:0000256" key="8">
    <source>
        <dbReference type="SAM" id="MobiDB-lite"/>
    </source>
</evidence>
<dbReference type="EMBL" id="CH916367">
    <property type="protein sequence ID" value="EDW01848.1"/>
    <property type="molecule type" value="Genomic_DNA"/>
</dbReference>
<accession>B4J5S2</accession>
<evidence type="ECO:0000256" key="7">
    <source>
        <dbReference type="ARBA" id="ARBA00023157"/>
    </source>
</evidence>
<evidence type="ECO:0000256" key="9">
    <source>
        <dbReference type="SAM" id="SignalP"/>
    </source>
</evidence>
<evidence type="ECO:0000256" key="5">
    <source>
        <dbReference type="ARBA" id="ARBA00022729"/>
    </source>
</evidence>
<dbReference type="InParanoid" id="B4J5S2"/>
<evidence type="ECO:0000313" key="11">
    <source>
        <dbReference type="Proteomes" id="UP000001070"/>
    </source>
</evidence>
<dbReference type="KEGG" id="dgr:6560021"/>
<keyword evidence="7" id="KW-1015">Disulfide bond</keyword>
<evidence type="ECO:0000256" key="1">
    <source>
        <dbReference type="ARBA" id="ARBA00004613"/>
    </source>
</evidence>
<dbReference type="GO" id="GO:0005576">
    <property type="term" value="C:extracellular region"/>
    <property type="evidence" value="ECO:0007669"/>
    <property type="project" value="UniProtKB-SubCell"/>
</dbReference>
<keyword evidence="4" id="KW-0399">Innate immunity</keyword>
<dbReference type="GO" id="GO:0045087">
    <property type="term" value="P:innate immune response"/>
    <property type="evidence" value="ECO:0007669"/>
    <property type="project" value="UniProtKB-KW"/>
</dbReference>
<feature type="signal peptide" evidence="9">
    <location>
        <begin position="1"/>
        <end position="21"/>
    </location>
</feature>
<dbReference type="HOGENOM" id="CLU_1654002_0_0_1"/>
<comment type="subcellular location">
    <subcellularLocation>
        <location evidence="1">Secreted</location>
    </subcellularLocation>
</comment>
<evidence type="ECO:0000313" key="10">
    <source>
        <dbReference type="EMBL" id="EDW01848.1"/>
    </source>
</evidence>
<dbReference type="Proteomes" id="UP000001070">
    <property type="component" value="Unassembled WGS sequence"/>
</dbReference>
<feature type="compositionally biased region" description="Low complexity" evidence="8">
    <location>
        <begin position="39"/>
        <end position="51"/>
    </location>
</feature>
<dbReference type="OMA" id="CVGCNIN"/>
<proteinExistence type="inferred from homology"/>
<keyword evidence="5 9" id="KW-0732">Signal</keyword>
<dbReference type="Pfam" id="PF08194">
    <property type="entry name" value="DIM"/>
    <property type="match status" value="1"/>
</dbReference>
<comment type="similarity">
    <text evidence="2">Belongs to the bomanin family.</text>
</comment>